<reference evidence="1 2" key="1">
    <citation type="submission" date="2015-07" db="EMBL/GenBank/DDBJ databases">
        <title>Comparative genomics of the Sigatoka disease complex on banana suggests a link between parallel evolutionary changes in Pseudocercospora fijiensis and Pseudocercospora eumusae and increased virulence on the banana host.</title>
        <authorList>
            <person name="Chang T.-C."/>
            <person name="Salvucci A."/>
            <person name="Crous P.W."/>
            <person name="Stergiopoulos I."/>
        </authorList>
    </citation>
    <scope>NUCLEOTIDE SEQUENCE [LARGE SCALE GENOMIC DNA]</scope>
    <source>
        <strain evidence="1 2">CBS 116634</strain>
    </source>
</reference>
<dbReference type="PANTHER" id="PTHR43422:SF3">
    <property type="entry name" value="THIAMINE THIAZOLE SYNTHASE"/>
    <property type="match status" value="1"/>
</dbReference>
<accession>A0A139HYI3</accession>
<keyword evidence="2" id="KW-1185">Reference proteome</keyword>
<dbReference type="PANTHER" id="PTHR43422">
    <property type="entry name" value="THIAMINE THIAZOLE SYNTHASE"/>
    <property type="match status" value="1"/>
</dbReference>
<name>A0A139HYI3_9PEZI</name>
<proteinExistence type="predicted"/>
<organism evidence="1 2">
    <name type="scientific">Pseudocercospora musae</name>
    <dbReference type="NCBI Taxonomy" id="113226"/>
    <lineage>
        <taxon>Eukaryota</taxon>
        <taxon>Fungi</taxon>
        <taxon>Dikarya</taxon>
        <taxon>Ascomycota</taxon>
        <taxon>Pezizomycotina</taxon>
        <taxon>Dothideomycetes</taxon>
        <taxon>Dothideomycetidae</taxon>
        <taxon>Mycosphaerellales</taxon>
        <taxon>Mycosphaerellaceae</taxon>
        <taxon>Pseudocercospora</taxon>
    </lineage>
</organism>
<protein>
    <submittedName>
        <fullName evidence="1">Uncharacterized protein</fullName>
    </submittedName>
</protein>
<dbReference type="Gene3D" id="3.50.50.60">
    <property type="entry name" value="FAD/NAD(P)-binding domain"/>
    <property type="match status" value="1"/>
</dbReference>
<evidence type="ECO:0000313" key="1">
    <source>
        <dbReference type="EMBL" id="KXT07525.1"/>
    </source>
</evidence>
<dbReference type="Proteomes" id="UP000073492">
    <property type="component" value="Unassembled WGS sequence"/>
</dbReference>
<comment type="caution">
    <text evidence="1">The sequence shown here is derived from an EMBL/GenBank/DDBJ whole genome shotgun (WGS) entry which is preliminary data.</text>
</comment>
<gene>
    <name evidence="1" type="ORF">AC579_189</name>
</gene>
<dbReference type="AlphaFoldDB" id="A0A139HYI3"/>
<dbReference type="EMBL" id="LFZO01000543">
    <property type="protein sequence ID" value="KXT07525.1"/>
    <property type="molecule type" value="Genomic_DNA"/>
</dbReference>
<evidence type="ECO:0000313" key="2">
    <source>
        <dbReference type="Proteomes" id="UP000073492"/>
    </source>
</evidence>
<sequence>MLQRAADTTSTSILRTQHTLWYFHDDSIYRWKLSPWTVAGRHGIVQRDDAAPSARSEMIRPELDLLENASERIMLSRDSRAATGAFSVKRPVSMGVIPPLGGMRGLDMNTAEDAIVKGTREIAPGLVVGGMELFRSRWSQSHGIYIWRHGTFRRESS</sequence>
<dbReference type="InterPro" id="IPR036188">
    <property type="entry name" value="FAD/NAD-bd_sf"/>
</dbReference>
<dbReference type="Pfam" id="PF01946">
    <property type="entry name" value="Thi4"/>
    <property type="match status" value="1"/>
</dbReference>
<dbReference type="OrthoDB" id="410463at2759"/>